<dbReference type="RefSeq" id="WP_199018449.1">
    <property type="nucleotide sequence ID" value="NZ_JAELUP010000014.1"/>
</dbReference>
<dbReference type="AlphaFoldDB" id="A0A934MPZ8"/>
<organism evidence="1 2">
    <name type="scientific">Paenibacillus roseus</name>
    <dbReference type="NCBI Taxonomy" id="2798579"/>
    <lineage>
        <taxon>Bacteria</taxon>
        <taxon>Bacillati</taxon>
        <taxon>Bacillota</taxon>
        <taxon>Bacilli</taxon>
        <taxon>Bacillales</taxon>
        <taxon>Paenibacillaceae</taxon>
        <taxon>Paenibacillus</taxon>
    </lineage>
</organism>
<proteinExistence type="predicted"/>
<name>A0A934MPZ8_9BACL</name>
<gene>
    <name evidence="1" type="ORF">JFN88_06125</name>
</gene>
<comment type="caution">
    <text evidence="1">The sequence shown here is derived from an EMBL/GenBank/DDBJ whole genome shotgun (WGS) entry which is preliminary data.</text>
</comment>
<accession>A0A934MPZ8</accession>
<keyword evidence="2" id="KW-1185">Reference proteome</keyword>
<protein>
    <submittedName>
        <fullName evidence="1">Uncharacterized protein</fullName>
    </submittedName>
</protein>
<dbReference type="InterPro" id="IPR010878">
    <property type="entry name" value="Gp111"/>
</dbReference>
<dbReference type="Pfam" id="PF07410">
    <property type="entry name" value="Phage_Gp111"/>
    <property type="match status" value="1"/>
</dbReference>
<dbReference type="EMBL" id="JAELUP010000014">
    <property type="protein sequence ID" value="MBJ6360894.1"/>
    <property type="molecule type" value="Genomic_DNA"/>
</dbReference>
<sequence>MTKKAVMVKAWKVARSAAAKFGGKVKQYFAEALRQAWKATRLPQPAKLETLTGSRKHKTWVARITAIGGQYKYERAFINNFKHLGHALEYTLTDGIYDVCNGGQRSFIQVSGGVIAEIEEWEIAG</sequence>
<evidence type="ECO:0000313" key="2">
    <source>
        <dbReference type="Proteomes" id="UP000640274"/>
    </source>
</evidence>
<dbReference type="Proteomes" id="UP000640274">
    <property type="component" value="Unassembled WGS sequence"/>
</dbReference>
<evidence type="ECO:0000313" key="1">
    <source>
        <dbReference type="EMBL" id="MBJ6360894.1"/>
    </source>
</evidence>
<reference evidence="1" key="1">
    <citation type="submission" date="2020-12" db="EMBL/GenBank/DDBJ databases">
        <authorList>
            <person name="Huq M.A."/>
        </authorList>
    </citation>
    <scope>NUCLEOTIDE SEQUENCE</scope>
    <source>
        <strain evidence="1">MAHUQ-46</strain>
    </source>
</reference>